<proteinExistence type="inferred from homology"/>
<protein>
    <recommendedName>
        <fullName evidence="4">SGTA homodimerisation domain-containing protein</fullName>
    </recommendedName>
</protein>
<dbReference type="SUPFAM" id="SSF48452">
    <property type="entry name" value="TPR-like"/>
    <property type="match status" value="1"/>
</dbReference>
<dbReference type="InterPro" id="IPR019734">
    <property type="entry name" value="TPR_rpt"/>
</dbReference>
<evidence type="ECO:0000259" key="4">
    <source>
        <dbReference type="Pfam" id="PF16546"/>
    </source>
</evidence>
<dbReference type="Proteomes" id="UP000594263">
    <property type="component" value="Unplaced"/>
</dbReference>
<dbReference type="InterPro" id="IPR032374">
    <property type="entry name" value="SGTA_dimer"/>
</dbReference>
<dbReference type="EnsemblPlants" id="Kaladp0076s0095.1.v1.1">
    <property type="protein sequence ID" value="Kaladp0076s0095.1.v1.1"/>
    <property type="gene ID" value="Kaladp0076s0095.v1.1"/>
</dbReference>
<accession>A0A7N0UNC2</accession>
<dbReference type="PANTHER" id="PTHR45831">
    <property type="entry name" value="LD24721P"/>
    <property type="match status" value="1"/>
</dbReference>
<dbReference type="InterPro" id="IPR011990">
    <property type="entry name" value="TPR-like_helical_dom_sf"/>
</dbReference>
<keyword evidence="6" id="KW-1185">Reference proteome</keyword>
<name>A0A7N0UNC2_KALFE</name>
<sequence length="277" mass="30594">MTKLKADSPVSRRIVTAFLDFLNCVEHASSSADAEAVEVAKECLTEAFKIDSSAVDSQPLSNLMLEIFTKLEAFGHQGDTTSVHTRGVNSSTASTSSVANKSHICSVEASKSQGCQKMICAHSFLLHWKRFIFSSKMLMVTVIQTTLIRRHTIFMTPQLIWKVEPELINLTNLAESLKSQGNKAMQSKAYYDAIELYTCAIAVFDTNAVYYCNRAAAFTYVHKYSEAVVDCLKSIEIDPNYSKAYSRLGLAYYAQGNYGAAISKGFRKGLCSSLTFS</sequence>
<evidence type="ECO:0000313" key="6">
    <source>
        <dbReference type="Proteomes" id="UP000594263"/>
    </source>
</evidence>
<feature type="domain" description="SGTA homodimerisation" evidence="4">
    <location>
        <begin position="12"/>
        <end position="66"/>
    </location>
</feature>
<dbReference type="SMART" id="SM00028">
    <property type="entry name" value="TPR"/>
    <property type="match status" value="3"/>
</dbReference>
<dbReference type="GO" id="GO:0016020">
    <property type="term" value="C:membrane"/>
    <property type="evidence" value="ECO:0007669"/>
    <property type="project" value="TreeGrafter"/>
</dbReference>
<reference evidence="5" key="1">
    <citation type="submission" date="2021-01" db="UniProtKB">
        <authorList>
            <consortium name="EnsemblPlants"/>
        </authorList>
    </citation>
    <scope>IDENTIFICATION</scope>
</reference>
<comment type="similarity">
    <text evidence="1">Belongs to the SGT family.</text>
</comment>
<dbReference type="GO" id="GO:0006620">
    <property type="term" value="P:post-translational protein targeting to endoplasmic reticulum membrane"/>
    <property type="evidence" value="ECO:0007669"/>
    <property type="project" value="TreeGrafter"/>
</dbReference>
<evidence type="ECO:0000256" key="1">
    <source>
        <dbReference type="ARBA" id="ARBA00008175"/>
    </source>
</evidence>
<dbReference type="AlphaFoldDB" id="A0A7N0UNC2"/>
<dbReference type="Gene3D" id="1.20.5.420">
    <property type="entry name" value="Immunoglobulin FC, subunit C"/>
    <property type="match status" value="1"/>
</dbReference>
<dbReference type="Gramene" id="Kaladp0076s0095.1.v1.1">
    <property type="protein sequence ID" value="Kaladp0076s0095.1.v1.1"/>
    <property type="gene ID" value="Kaladp0076s0095.v1.1"/>
</dbReference>
<dbReference type="GO" id="GO:0072380">
    <property type="term" value="C:TRC complex"/>
    <property type="evidence" value="ECO:0007669"/>
    <property type="project" value="TreeGrafter"/>
</dbReference>
<keyword evidence="3" id="KW-0802">TPR repeat</keyword>
<dbReference type="InterPro" id="IPR047150">
    <property type="entry name" value="SGT"/>
</dbReference>
<dbReference type="GO" id="GO:0060090">
    <property type="term" value="F:molecular adaptor activity"/>
    <property type="evidence" value="ECO:0007669"/>
    <property type="project" value="TreeGrafter"/>
</dbReference>
<organism evidence="5 6">
    <name type="scientific">Kalanchoe fedtschenkoi</name>
    <name type="common">Lavender scallops</name>
    <name type="synonym">South American air plant</name>
    <dbReference type="NCBI Taxonomy" id="63787"/>
    <lineage>
        <taxon>Eukaryota</taxon>
        <taxon>Viridiplantae</taxon>
        <taxon>Streptophyta</taxon>
        <taxon>Embryophyta</taxon>
        <taxon>Tracheophyta</taxon>
        <taxon>Spermatophyta</taxon>
        <taxon>Magnoliopsida</taxon>
        <taxon>eudicotyledons</taxon>
        <taxon>Gunneridae</taxon>
        <taxon>Pentapetalae</taxon>
        <taxon>Saxifragales</taxon>
        <taxon>Crassulaceae</taxon>
        <taxon>Kalanchoe</taxon>
    </lineage>
</organism>
<evidence type="ECO:0000313" key="5">
    <source>
        <dbReference type="EnsemblPlants" id="Kaladp0076s0095.1.v1.1"/>
    </source>
</evidence>
<keyword evidence="2" id="KW-0677">Repeat</keyword>
<evidence type="ECO:0000256" key="3">
    <source>
        <dbReference type="ARBA" id="ARBA00022803"/>
    </source>
</evidence>
<dbReference type="Pfam" id="PF16546">
    <property type="entry name" value="SGTA_dimer"/>
    <property type="match status" value="1"/>
</dbReference>
<dbReference type="Gene3D" id="1.25.40.10">
    <property type="entry name" value="Tetratricopeptide repeat domain"/>
    <property type="match status" value="1"/>
</dbReference>
<evidence type="ECO:0000256" key="2">
    <source>
        <dbReference type="ARBA" id="ARBA00022737"/>
    </source>
</evidence>
<dbReference type="Pfam" id="PF00515">
    <property type="entry name" value="TPR_1"/>
    <property type="match status" value="1"/>
</dbReference>
<dbReference type="OMA" id="NCVEHAS"/>
<dbReference type="PANTHER" id="PTHR45831:SF2">
    <property type="entry name" value="LD24721P"/>
    <property type="match status" value="1"/>
</dbReference>